<gene>
    <name evidence="4" type="ORF">MNOR_LOCUS24727</name>
</gene>
<dbReference type="EC" id="3.6.1.-" evidence="2"/>
<organism evidence="4 5">
    <name type="scientific">Meganyctiphanes norvegica</name>
    <name type="common">Northern krill</name>
    <name type="synonym">Thysanopoda norvegica</name>
    <dbReference type="NCBI Taxonomy" id="48144"/>
    <lineage>
        <taxon>Eukaryota</taxon>
        <taxon>Metazoa</taxon>
        <taxon>Ecdysozoa</taxon>
        <taxon>Arthropoda</taxon>
        <taxon>Crustacea</taxon>
        <taxon>Multicrustacea</taxon>
        <taxon>Malacostraca</taxon>
        <taxon>Eumalacostraca</taxon>
        <taxon>Eucarida</taxon>
        <taxon>Euphausiacea</taxon>
        <taxon>Euphausiidae</taxon>
        <taxon>Meganyctiphanes</taxon>
    </lineage>
</organism>
<dbReference type="PANTHER" id="PTHR12395:SF9">
    <property type="entry name" value="DECAPPING AND EXORIBONUCLEASE PROTEIN"/>
    <property type="match status" value="1"/>
</dbReference>
<reference evidence="4 5" key="1">
    <citation type="submission" date="2024-05" db="EMBL/GenBank/DDBJ databases">
        <authorList>
            <person name="Wallberg A."/>
        </authorList>
    </citation>
    <scope>NUCLEOTIDE SEQUENCE [LARGE SCALE GENOMIC DNA]</scope>
</reference>
<evidence type="ECO:0000256" key="2">
    <source>
        <dbReference type="RuleBase" id="RU367113"/>
    </source>
</evidence>
<dbReference type="PANTHER" id="PTHR12395">
    <property type="entry name" value="DOM-3 RELATED"/>
    <property type="match status" value="1"/>
</dbReference>
<dbReference type="AlphaFoldDB" id="A0AAV2RHE2"/>
<keyword evidence="5" id="KW-1185">Reference proteome</keyword>
<feature type="non-terminal residue" evidence="4">
    <location>
        <position position="1"/>
    </location>
</feature>
<dbReference type="GO" id="GO:0005634">
    <property type="term" value="C:nucleus"/>
    <property type="evidence" value="ECO:0007669"/>
    <property type="project" value="UniProtKB-SubCell"/>
</dbReference>
<dbReference type="GO" id="GO:0000956">
    <property type="term" value="P:nuclear-transcribed mRNA catabolic process"/>
    <property type="evidence" value="ECO:0007669"/>
    <property type="project" value="TreeGrafter"/>
</dbReference>
<keyword evidence="2" id="KW-0540">Nuclease</keyword>
<evidence type="ECO:0000256" key="1">
    <source>
        <dbReference type="ARBA" id="ARBA00006562"/>
    </source>
</evidence>
<evidence type="ECO:0000259" key="3">
    <source>
        <dbReference type="Pfam" id="PF08652"/>
    </source>
</evidence>
<comment type="similarity">
    <text evidence="1 2">Belongs to the DXO/Dom3Z family.</text>
</comment>
<proteinExistence type="inferred from homology"/>
<comment type="subcellular location">
    <subcellularLocation>
        <location evidence="2">Nucleus</location>
    </subcellularLocation>
</comment>
<dbReference type="EMBL" id="CAXKWB010022926">
    <property type="protein sequence ID" value="CAL4124724.1"/>
    <property type="molecule type" value="Genomic_DNA"/>
</dbReference>
<accession>A0AAV2RHE2</accession>
<keyword evidence="2" id="KW-0479">Metal-binding</keyword>
<comment type="function">
    <text evidence="2">Decapping enzyme for NAD-capped RNAs: specifically hydrolyzes the nicotinamide adenine dinucleotide (NAD) cap from a subset of RNAs by removing the entire NAD moiety from the 5'-end of an NAD-capped RNA.</text>
</comment>
<evidence type="ECO:0000313" key="4">
    <source>
        <dbReference type="EMBL" id="CAL4124724.1"/>
    </source>
</evidence>
<evidence type="ECO:0000313" key="5">
    <source>
        <dbReference type="Proteomes" id="UP001497623"/>
    </source>
</evidence>
<dbReference type="GO" id="GO:0003723">
    <property type="term" value="F:RNA binding"/>
    <property type="evidence" value="ECO:0007669"/>
    <property type="project" value="UniProtKB-KW"/>
</dbReference>
<keyword evidence="2" id="KW-0547">Nucleotide-binding</keyword>
<sequence>EKENEFVIKKKTTYAKGCPVFEHQQVIGSYSVDTGRNIRFDKSQLKFIDRRFLPENKEMKVEMDLKKGLEKYRTYIGSQNDIFEILLQWLLSNASDLLSEDKRRLSADFICTTGCLNNIMRLVYSNKSMRTMHVFMYKGSIYMKNWENESPALAVDSLVVQSRNNFKQIIVGGESPEGIDSNPEFRYVLCSNLDDMKLLYNADLDCVDPEQYEGDLQDKGSFMSVDLFLEPTDRQMQKIFLRYKTNQTWIKNRLAGIPRVVFGFTINDFIVNTLKVINTEDLPEMGKGFWTPNGCINFLNEFLKYVKKIAYKHPGKVLEFEKKKCSSRITWKVLDVQDMLPTWYTDNLFGEQQKHEETEPHNEQVKEQAF</sequence>
<protein>
    <recommendedName>
        <fullName evidence="2">Decapping nuclease</fullName>
        <ecNumber evidence="2">3.6.1.-</ecNumber>
    </recommendedName>
</protein>
<dbReference type="InterPro" id="IPR039039">
    <property type="entry name" value="RAI1-like_fam"/>
</dbReference>
<dbReference type="Pfam" id="PF08652">
    <property type="entry name" value="RAI1"/>
    <property type="match status" value="1"/>
</dbReference>
<comment type="caution">
    <text evidence="4">The sequence shown here is derived from an EMBL/GenBank/DDBJ whole genome shotgun (WGS) entry which is preliminary data.</text>
</comment>
<keyword evidence="2" id="KW-0694">RNA-binding</keyword>
<dbReference type="Proteomes" id="UP001497623">
    <property type="component" value="Unassembled WGS sequence"/>
</dbReference>
<dbReference type="InterPro" id="IPR013961">
    <property type="entry name" value="RAI1"/>
</dbReference>
<dbReference type="GO" id="GO:0034353">
    <property type="term" value="F:mRNA 5'-diphosphatase activity"/>
    <property type="evidence" value="ECO:0007669"/>
    <property type="project" value="TreeGrafter"/>
</dbReference>
<dbReference type="GO" id="GO:0005829">
    <property type="term" value="C:cytosol"/>
    <property type="evidence" value="ECO:0007669"/>
    <property type="project" value="TreeGrafter"/>
</dbReference>
<comment type="cofactor">
    <cofactor evidence="2">
        <name>a divalent metal cation</name>
        <dbReference type="ChEBI" id="CHEBI:60240"/>
    </cofactor>
</comment>
<keyword evidence="2" id="KW-0378">Hydrolase</keyword>
<name>A0AAV2RHE2_MEGNR</name>
<feature type="domain" description="RAI1-like" evidence="3">
    <location>
        <begin position="26"/>
        <end position="344"/>
    </location>
</feature>
<dbReference type="GO" id="GO:0110155">
    <property type="term" value="P:NAD-cap decapping"/>
    <property type="evidence" value="ECO:0007669"/>
    <property type="project" value="TreeGrafter"/>
</dbReference>
<dbReference type="GO" id="GO:0000166">
    <property type="term" value="F:nucleotide binding"/>
    <property type="evidence" value="ECO:0007669"/>
    <property type="project" value="UniProtKB-KW"/>
</dbReference>
<keyword evidence="2" id="KW-0539">Nucleus</keyword>
<dbReference type="GO" id="GO:0046872">
    <property type="term" value="F:metal ion binding"/>
    <property type="evidence" value="ECO:0007669"/>
    <property type="project" value="UniProtKB-KW"/>
</dbReference>
<dbReference type="GO" id="GO:0004518">
    <property type="term" value="F:nuclease activity"/>
    <property type="evidence" value="ECO:0007669"/>
    <property type="project" value="UniProtKB-KW"/>
</dbReference>